<dbReference type="SMART" id="SM00327">
    <property type="entry name" value="VWA"/>
    <property type="match status" value="1"/>
</dbReference>
<dbReference type="Pfam" id="PF08487">
    <property type="entry name" value="VIT"/>
    <property type="match status" value="1"/>
</dbReference>
<gene>
    <name evidence="4" type="ORF">GCM10009104_08270</name>
</gene>
<evidence type="ECO:0000256" key="1">
    <source>
        <dbReference type="SAM" id="Phobius"/>
    </source>
</evidence>
<feature type="transmembrane region" description="Helical" evidence="1">
    <location>
        <begin position="650"/>
        <end position="671"/>
    </location>
</feature>
<dbReference type="SMART" id="SM00609">
    <property type="entry name" value="VIT"/>
    <property type="match status" value="1"/>
</dbReference>
<evidence type="ECO:0000313" key="5">
    <source>
        <dbReference type="Proteomes" id="UP001499915"/>
    </source>
</evidence>
<evidence type="ECO:0000259" key="3">
    <source>
        <dbReference type="PROSITE" id="PS51468"/>
    </source>
</evidence>
<proteinExistence type="predicted"/>
<dbReference type="Pfam" id="PF13768">
    <property type="entry name" value="VWA_3"/>
    <property type="match status" value="1"/>
</dbReference>
<comment type="caution">
    <text evidence="4">The sequence shown here is derived from an EMBL/GenBank/DDBJ whole genome shotgun (WGS) entry which is preliminary data.</text>
</comment>
<dbReference type="RefSeq" id="WP_343802720.1">
    <property type="nucleotide sequence ID" value="NZ_BAAAET010000001.1"/>
</dbReference>
<dbReference type="PROSITE" id="PS51468">
    <property type="entry name" value="VIT"/>
    <property type="match status" value="1"/>
</dbReference>
<dbReference type="Gene3D" id="3.40.50.410">
    <property type="entry name" value="von Willebrand factor, type A domain"/>
    <property type="match status" value="1"/>
</dbReference>
<dbReference type="PANTHER" id="PTHR45737:SF6">
    <property type="entry name" value="VON WILLEBRAND FACTOR A DOMAIN-CONTAINING PROTEIN 5A"/>
    <property type="match status" value="1"/>
</dbReference>
<name>A0ABN1I3F3_9GAMM</name>
<dbReference type="PROSITE" id="PS50234">
    <property type="entry name" value="VWFA"/>
    <property type="match status" value="1"/>
</dbReference>
<dbReference type="EMBL" id="BAAAET010000001">
    <property type="protein sequence ID" value="GAA0685097.1"/>
    <property type="molecule type" value="Genomic_DNA"/>
</dbReference>
<dbReference type="InterPro" id="IPR013694">
    <property type="entry name" value="VIT"/>
</dbReference>
<dbReference type="PANTHER" id="PTHR45737">
    <property type="entry name" value="VON WILLEBRAND FACTOR A DOMAIN-CONTAINING PROTEIN 5A"/>
    <property type="match status" value="1"/>
</dbReference>
<evidence type="ECO:0000313" key="4">
    <source>
        <dbReference type="EMBL" id="GAA0685097.1"/>
    </source>
</evidence>
<dbReference type="Proteomes" id="UP001499915">
    <property type="component" value="Unassembled WGS sequence"/>
</dbReference>
<evidence type="ECO:0000259" key="2">
    <source>
        <dbReference type="PROSITE" id="PS50234"/>
    </source>
</evidence>
<organism evidence="4 5">
    <name type="scientific">Marinobacterium maritimum</name>
    <dbReference type="NCBI Taxonomy" id="500162"/>
    <lineage>
        <taxon>Bacteria</taxon>
        <taxon>Pseudomonadati</taxon>
        <taxon>Pseudomonadota</taxon>
        <taxon>Gammaproteobacteria</taxon>
        <taxon>Oceanospirillales</taxon>
        <taxon>Oceanospirillaceae</taxon>
        <taxon>Marinobacterium</taxon>
    </lineage>
</organism>
<dbReference type="InterPro" id="IPR036465">
    <property type="entry name" value="vWFA_dom_sf"/>
</dbReference>
<keyword evidence="5" id="KW-1185">Reference proteome</keyword>
<dbReference type="NCBIfam" id="TIGR03788">
    <property type="entry name" value="marine_srt_targ"/>
    <property type="match status" value="1"/>
</dbReference>
<accession>A0ABN1I3F3</accession>
<keyword evidence="1" id="KW-1133">Transmembrane helix</keyword>
<sequence>MGTLSQIGRTAWVLSWLLLCLQAAGLRADTLQASEVTRGSLVSRDEEGRMSEMPLLDTQVKMTVTGPILRAEVTQTFSNPGSNWTEALYLFPLPNEAAVDHMQLIIGDRVVAGEIKVKEEAKATYEAAKTEGKQAALVEQDRPNLFHTSVANIPPGGEVTVRIEYQQTLVWQEGAFSLRFPLAITPRYSGLIESAAREVTREVNLAQGWQILPGERETRMVNGAEEQDKQGKVAIEVALQPGFPLGYINSSSHDVTRQEEETRQQVVSVLIDEADEYKDFVLSWAPVASAQPSAAFFSEQTEGGDNYGLLMLMPPQDLATKVFDREVTFVIDTSGSMGGTSIKAAQAALIAGIQGLSAGDTFNVIEFNSDTSSLYRAPVAANARNKQQAINFIEHLSAGGGTEMWPALQAALVDSDDNQHLRQVIFITDGSVSYEKELFELINDRLGDARLYTVGIGSAPNSFFMEEAAVAGRGTYRYIASAGEAQEQMQALFDRLAKPVLANISISGAGVHEVMPSRVPDLYAGEPLALAMKLESGAQVEISGRIGDAVWSETVNIQSTNDSHGISVDWAQRAVQDWRRRYLHGESETRIREAIIELGLKYHLVTPYTSMVAVDRTPVRPLSETLDSQAVPTAKPHGLQLQMAQGATGYQWTLMIGMAMLLAAGGLLIAVQRKSEVSA</sequence>
<dbReference type="InterPro" id="IPR002035">
    <property type="entry name" value="VWF_A"/>
</dbReference>
<keyword evidence="1" id="KW-0812">Transmembrane</keyword>
<feature type="domain" description="VWFA" evidence="2">
    <location>
        <begin position="326"/>
        <end position="496"/>
    </location>
</feature>
<protein>
    <submittedName>
        <fullName evidence="4">Marine proteobacterial sortase target protein</fullName>
    </submittedName>
</protein>
<keyword evidence="1" id="KW-0472">Membrane</keyword>
<reference evidence="4 5" key="1">
    <citation type="journal article" date="2019" name="Int. J. Syst. Evol. Microbiol.">
        <title>The Global Catalogue of Microorganisms (GCM) 10K type strain sequencing project: providing services to taxonomists for standard genome sequencing and annotation.</title>
        <authorList>
            <consortium name="The Broad Institute Genomics Platform"/>
            <consortium name="The Broad Institute Genome Sequencing Center for Infectious Disease"/>
            <person name="Wu L."/>
            <person name="Ma J."/>
        </authorList>
    </citation>
    <scope>NUCLEOTIDE SEQUENCE [LARGE SCALE GENOMIC DNA]</scope>
    <source>
        <strain evidence="4 5">JCM 15134</strain>
    </source>
</reference>
<dbReference type="InterPro" id="IPR022440">
    <property type="entry name" value="CHP03788"/>
</dbReference>
<feature type="domain" description="VIT" evidence="3">
    <location>
        <begin position="39"/>
        <end position="167"/>
    </location>
</feature>
<dbReference type="SUPFAM" id="SSF53300">
    <property type="entry name" value="vWA-like"/>
    <property type="match status" value="1"/>
</dbReference>